<feature type="compositionally biased region" description="Basic residues" evidence="2">
    <location>
        <begin position="676"/>
        <end position="687"/>
    </location>
</feature>
<evidence type="ECO:0000256" key="2">
    <source>
        <dbReference type="SAM" id="MobiDB-lite"/>
    </source>
</evidence>
<dbReference type="SUPFAM" id="SSF81901">
    <property type="entry name" value="HCP-like"/>
    <property type="match status" value="2"/>
</dbReference>
<sequence>MCPPSIPGDRMSIISRTESSSSVPRVSTSSEDGRGGGPPGGGERQQHQHLRGGSHGSSGLIPGRVSPLPGRISPMPLQINNNNNNDHLKPIPSNSEDWAALIDTPESPVYERGMRQQFPGPPPFVNGPGYTDSPAAEESGQSSDYMQHVSQHQRGRSLGFGGYPQAMTDPTSTSHHRLSYQHHQQHSSSSSVPLPSGPADLQAGGGGGNYNSMSVPGSRQMHRQSWSPNTFEPLDAPLAGSRGGSNNGNLNGYLTPPRRKDSSPHRRSHSKQNSVATSVSLLTDQAILGKYRDAANKTNDTNLQLSYAKYLLEIGEPSSPTSPSPPSGLEPPPPVSTGSMAGGPPSSAGGPPTSQCASPTPYQQQDNAELSGKRKLTQEAIYWIDRLAKEGQPEAQFIRGIWYEDGLYGTKKNADKALRWFQSASKGDFAAAHYKVAFYCEKRKDNNKAVVLYKKAATHNDVPANHRLAMVYLYGELGQSRNMKTGLQYLKRAASFATEAAPMAPYVLGQILAREYKQLNIPDDVAFPDDGEALEWFKKAAELGHGPASFKLGFCYEYGTLGCSIDPYLSIQYYERAVQQSDPTGEAEMALSGWYLSGAENCFEADDALAFQYAAKAAEKELPKAQYAMGYYYEVGISVGSDLSKAMEFYKLAAANGNKEAQARLKEQSGFDKSGHKNSIRRISHGRNAKDSNCSIM</sequence>
<dbReference type="Gene3D" id="1.25.40.10">
    <property type="entry name" value="Tetratricopeptide repeat domain"/>
    <property type="match status" value="2"/>
</dbReference>
<feature type="compositionally biased region" description="Low complexity" evidence="2">
    <location>
        <begin position="12"/>
        <end position="30"/>
    </location>
</feature>
<feature type="compositionally biased region" description="Polar residues" evidence="2">
    <location>
        <begin position="210"/>
        <end position="230"/>
    </location>
</feature>
<feature type="region of interest" description="Disordered" evidence="2">
    <location>
        <begin position="316"/>
        <end position="371"/>
    </location>
</feature>
<feature type="compositionally biased region" description="Polar residues" evidence="2">
    <location>
        <begin position="139"/>
        <end position="152"/>
    </location>
</feature>
<feature type="compositionally biased region" description="Pro residues" evidence="2">
    <location>
        <begin position="320"/>
        <end position="335"/>
    </location>
</feature>
<dbReference type="Proteomes" id="UP001194580">
    <property type="component" value="Unassembled WGS sequence"/>
</dbReference>
<protein>
    <recommendedName>
        <fullName evidence="5">HCP-like protein</fullName>
    </recommendedName>
</protein>
<reference evidence="3" key="1">
    <citation type="journal article" date="2020" name="Fungal Divers.">
        <title>Resolving the Mortierellaceae phylogeny through synthesis of multi-gene phylogenetics and phylogenomics.</title>
        <authorList>
            <person name="Vandepol N."/>
            <person name="Liber J."/>
            <person name="Desiro A."/>
            <person name="Na H."/>
            <person name="Kennedy M."/>
            <person name="Barry K."/>
            <person name="Grigoriev I.V."/>
            <person name="Miller A.N."/>
            <person name="O'Donnell K."/>
            <person name="Stajich J.E."/>
            <person name="Bonito G."/>
        </authorList>
    </citation>
    <scope>NUCLEOTIDE SEQUENCE</scope>
    <source>
        <strain evidence="3">NRRL 28262</strain>
    </source>
</reference>
<comment type="caution">
    <text evidence="3">The sequence shown here is derived from an EMBL/GenBank/DDBJ whole genome shotgun (WGS) entry which is preliminary data.</text>
</comment>
<dbReference type="InterPro" id="IPR011990">
    <property type="entry name" value="TPR-like_helical_dom_sf"/>
</dbReference>
<dbReference type="PANTHER" id="PTHR46430">
    <property type="entry name" value="PROTEIN SKT5-RELATED"/>
    <property type="match status" value="1"/>
</dbReference>
<feature type="region of interest" description="Disordered" evidence="2">
    <location>
        <begin position="112"/>
        <end position="277"/>
    </location>
</feature>
<feature type="compositionally biased region" description="Basic residues" evidence="2">
    <location>
        <begin position="174"/>
        <end position="185"/>
    </location>
</feature>
<dbReference type="AlphaFoldDB" id="A0AAD4D467"/>
<evidence type="ECO:0000256" key="1">
    <source>
        <dbReference type="ARBA" id="ARBA00022737"/>
    </source>
</evidence>
<dbReference type="Pfam" id="PF08238">
    <property type="entry name" value="Sel1"/>
    <property type="match status" value="7"/>
</dbReference>
<feature type="region of interest" description="Disordered" evidence="2">
    <location>
        <begin position="1"/>
        <end position="92"/>
    </location>
</feature>
<name>A0AAD4D467_9FUNG</name>
<accession>A0AAD4D467</accession>
<evidence type="ECO:0000313" key="4">
    <source>
        <dbReference type="Proteomes" id="UP001194580"/>
    </source>
</evidence>
<dbReference type="PANTHER" id="PTHR46430:SF2">
    <property type="entry name" value="CHITIN SYNTHASE REGULATORY FACTOR 4"/>
    <property type="match status" value="1"/>
</dbReference>
<dbReference type="InterPro" id="IPR006597">
    <property type="entry name" value="Sel1-like"/>
</dbReference>
<feature type="compositionally biased region" description="Polar residues" evidence="2">
    <location>
        <begin position="355"/>
        <end position="368"/>
    </location>
</feature>
<proteinExistence type="predicted"/>
<keyword evidence="1" id="KW-0677">Repeat</keyword>
<organism evidence="3 4">
    <name type="scientific">Linnemannia exigua</name>
    <dbReference type="NCBI Taxonomy" id="604196"/>
    <lineage>
        <taxon>Eukaryota</taxon>
        <taxon>Fungi</taxon>
        <taxon>Fungi incertae sedis</taxon>
        <taxon>Mucoromycota</taxon>
        <taxon>Mortierellomycotina</taxon>
        <taxon>Mortierellomycetes</taxon>
        <taxon>Mortierellales</taxon>
        <taxon>Mortierellaceae</taxon>
        <taxon>Linnemannia</taxon>
    </lineage>
</organism>
<feature type="compositionally biased region" description="Basic and acidic residues" evidence="2">
    <location>
        <begin position="664"/>
        <end position="675"/>
    </location>
</feature>
<feature type="region of interest" description="Disordered" evidence="2">
    <location>
        <begin position="664"/>
        <end position="697"/>
    </location>
</feature>
<keyword evidence="4" id="KW-1185">Reference proteome</keyword>
<gene>
    <name evidence="3" type="ORF">BGZ95_003463</name>
</gene>
<feature type="compositionally biased region" description="Low complexity" evidence="2">
    <location>
        <begin position="336"/>
        <end position="354"/>
    </location>
</feature>
<dbReference type="EMBL" id="JAAAIL010001794">
    <property type="protein sequence ID" value="KAG0264913.1"/>
    <property type="molecule type" value="Genomic_DNA"/>
</dbReference>
<evidence type="ECO:0000313" key="3">
    <source>
        <dbReference type="EMBL" id="KAG0264913.1"/>
    </source>
</evidence>
<dbReference type="InterPro" id="IPR051726">
    <property type="entry name" value="Chitin_Synth_Reg"/>
</dbReference>
<evidence type="ECO:0008006" key="5">
    <source>
        <dbReference type="Google" id="ProtNLM"/>
    </source>
</evidence>
<dbReference type="SMART" id="SM00671">
    <property type="entry name" value="SEL1"/>
    <property type="match status" value="7"/>
</dbReference>